<dbReference type="PANTHER" id="PTHR45919:SF1">
    <property type="entry name" value="GDP-MAN:MAN(3)GLCNAC(2)-PP-DOL ALPHA-1,2-MANNOSYLTRANSFERASE"/>
    <property type="match status" value="1"/>
</dbReference>
<dbReference type="InterPro" id="IPR038013">
    <property type="entry name" value="ALG11"/>
</dbReference>
<dbReference type="PANTHER" id="PTHR45919">
    <property type="entry name" value="GDP-MAN:MAN(3)GLCNAC(2)-PP-DOL ALPHA-1,2-MANNOSYLTRANSFERASE"/>
    <property type="match status" value="1"/>
</dbReference>
<proteinExistence type="inferred from homology"/>
<accession>A0A183C5A9</accession>
<comment type="subcellular location">
    <subcellularLocation>
        <location evidence="1">Endoplasmic reticulum membrane</location>
    </subcellularLocation>
</comment>
<protein>
    <submittedName>
        <fullName evidence="7">ALG11_N domain-containing protein</fullName>
    </submittedName>
</protein>
<dbReference type="Pfam" id="PF15924">
    <property type="entry name" value="ALG11_N"/>
    <property type="match status" value="1"/>
</dbReference>
<reference evidence="7" key="2">
    <citation type="submission" date="2016-06" db="UniProtKB">
        <authorList>
            <consortium name="WormBaseParasite"/>
        </authorList>
    </citation>
    <scope>IDENTIFICATION</scope>
</reference>
<organism evidence="6 7">
    <name type="scientific">Globodera pallida</name>
    <name type="common">Potato cyst nematode worm</name>
    <name type="synonym">Heterodera pallida</name>
    <dbReference type="NCBI Taxonomy" id="36090"/>
    <lineage>
        <taxon>Eukaryota</taxon>
        <taxon>Metazoa</taxon>
        <taxon>Ecdysozoa</taxon>
        <taxon>Nematoda</taxon>
        <taxon>Chromadorea</taxon>
        <taxon>Rhabditida</taxon>
        <taxon>Tylenchina</taxon>
        <taxon>Tylenchomorpha</taxon>
        <taxon>Tylenchoidea</taxon>
        <taxon>Heteroderidae</taxon>
        <taxon>Heteroderinae</taxon>
        <taxon>Globodera</taxon>
    </lineage>
</organism>
<dbReference type="Proteomes" id="UP000050741">
    <property type="component" value="Unassembled WGS sequence"/>
</dbReference>
<keyword evidence="6" id="KW-1185">Reference proteome</keyword>
<evidence type="ECO:0000256" key="4">
    <source>
        <dbReference type="ARBA" id="ARBA00022824"/>
    </source>
</evidence>
<dbReference type="GO" id="GO:0005789">
    <property type="term" value="C:endoplasmic reticulum membrane"/>
    <property type="evidence" value="ECO:0007669"/>
    <property type="project" value="UniProtKB-SubCell"/>
</dbReference>
<dbReference type="InterPro" id="IPR031814">
    <property type="entry name" value="ALG11_N"/>
</dbReference>
<evidence type="ECO:0000259" key="5">
    <source>
        <dbReference type="Pfam" id="PF15924"/>
    </source>
</evidence>
<evidence type="ECO:0000256" key="1">
    <source>
        <dbReference type="ARBA" id="ARBA00004586"/>
    </source>
</evidence>
<dbReference type="GO" id="GO:0004377">
    <property type="term" value="F:GDP-Man:Man(3)GlcNAc(2)-PP-Dol alpha-1,2-mannosyltransferase activity"/>
    <property type="evidence" value="ECO:0007669"/>
    <property type="project" value="InterPro"/>
</dbReference>
<evidence type="ECO:0000256" key="3">
    <source>
        <dbReference type="ARBA" id="ARBA00022679"/>
    </source>
</evidence>
<evidence type="ECO:0000313" key="7">
    <source>
        <dbReference type="WBParaSite" id="GPLIN_000805400"/>
    </source>
</evidence>
<dbReference type="AlphaFoldDB" id="A0A183C5A9"/>
<evidence type="ECO:0000313" key="6">
    <source>
        <dbReference type="Proteomes" id="UP000050741"/>
    </source>
</evidence>
<keyword evidence="3" id="KW-0808">Transferase</keyword>
<sequence>MSLVFLSIALLPLFPLLLIVAVSRIYFRQKRVFGTFAFFHPYCDAGGGGERVLWLAINAIHKKFGKHNSQLQFVIYTGDVDRTPEQIIEKVRVRFGVSVPSDRLRFVFLRLRWLLEAHNYPRFTLLGQMFAGLALGVEAL</sequence>
<comment type="similarity">
    <text evidence="2">Belongs to the glycosyltransferase group 1 family. Glycosyltransferase 4 subfamily.</text>
</comment>
<reference evidence="6" key="1">
    <citation type="submission" date="2014-05" db="EMBL/GenBank/DDBJ databases">
        <title>The genome and life-stage specific transcriptomes of Globodera pallida elucidate key aspects of plant parasitism by a cyst nematode.</title>
        <authorList>
            <person name="Cotton J.A."/>
            <person name="Lilley C.J."/>
            <person name="Jones L.M."/>
            <person name="Kikuchi T."/>
            <person name="Reid A.J."/>
            <person name="Thorpe P."/>
            <person name="Tsai I.J."/>
            <person name="Beasley H."/>
            <person name="Blok V."/>
            <person name="Cock P.J.A."/>
            <person name="Van den Akker S.E."/>
            <person name="Holroyd N."/>
            <person name="Hunt M."/>
            <person name="Mantelin S."/>
            <person name="Naghra H."/>
            <person name="Pain A."/>
            <person name="Palomares-Rius J.E."/>
            <person name="Zarowiecki M."/>
            <person name="Berriman M."/>
            <person name="Jones J.T."/>
            <person name="Urwin P.E."/>
        </authorList>
    </citation>
    <scope>NUCLEOTIDE SEQUENCE [LARGE SCALE GENOMIC DNA]</scope>
    <source>
        <strain evidence="6">Lindley</strain>
    </source>
</reference>
<dbReference type="WBParaSite" id="GPLIN_000805400">
    <property type="protein sequence ID" value="GPLIN_000805400"/>
    <property type="gene ID" value="GPLIN_000805400"/>
</dbReference>
<keyword evidence="4" id="KW-0256">Endoplasmic reticulum</keyword>
<feature type="domain" description="ALG11 mannosyltransferase N-terminal" evidence="5">
    <location>
        <begin position="35"/>
        <end position="140"/>
    </location>
</feature>
<name>A0A183C5A9_GLOPA</name>
<evidence type="ECO:0000256" key="2">
    <source>
        <dbReference type="ARBA" id="ARBA00009481"/>
    </source>
</evidence>
<dbReference type="GO" id="GO:0006487">
    <property type="term" value="P:protein N-linked glycosylation"/>
    <property type="evidence" value="ECO:0007669"/>
    <property type="project" value="TreeGrafter"/>
</dbReference>